<sequence>MSEAIIEQLIEQEYSGSGGREGSPQMEIDGEKDDYEFYESQDARQDRMKSRATPFDKLQFHPSMIQRTRKYGGPQFREETGDVLATLVGYYNRDIKKINKLSSAISVQTYIQDNHLNKRFNVREQGLDDNEVSPDNVVVVKRKRMQFIPSIVIQQLQDLVTQNINIKETGRKSNIQMQMSYDEQHQQLNQNKKEQIVVLT</sequence>
<evidence type="ECO:0000256" key="1">
    <source>
        <dbReference type="SAM" id="MobiDB-lite"/>
    </source>
</evidence>
<dbReference type="EMBL" id="SNRW01018839">
    <property type="protein sequence ID" value="KAA6366949.1"/>
    <property type="molecule type" value="Genomic_DNA"/>
</dbReference>
<evidence type="ECO:0000313" key="2">
    <source>
        <dbReference type="EMBL" id="KAA6366949.1"/>
    </source>
</evidence>
<protein>
    <submittedName>
        <fullName evidence="2">Uncharacterized protein</fullName>
    </submittedName>
</protein>
<comment type="caution">
    <text evidence="2">The sequence shown here is derived from an EMBL/GenBank/DDBJ whole genome shotgun (WGS) entry which is preliminary data.</text>
</comment>
<reference evidence="2 3" key="1">
    <citation type="submission" date="2019-03" db="EMBL/GenBank/DDBJ databases">
        <title>Single cell metagenomics reveals metabolic interactions within the superorganism composed of flagellate Streblomastix strix and complex community of Bacteroidetes bacteria on its surface.</title>
        <authorList>
            <person name="Treitli S.C."/>
            <person name="Kolisko M."/>
            <person name="Husnik F."/>
            <person name="Keeling P."/>
            <person name="Hampl V."/>
        </authorList>
    </citation>
    <scope>NUCLEOTIDE SEQUENCE [LARGE SCALE GENOMIC DNA]</scope>
    <source>
        <strain evidence="2">ST1C</strain>
    </source>
</reference>
<evidence type="ECO:0000313" key="3">
    <source>
        <dbReference type="Proteomes" id="UP000324800"/>
    </source>
</evidence>
<proteinExistence type="predicted"/>
<organism evidence="2 3">
    <name type="scientific">Streblomastix strix</name>
    <dbReference type="NCBI Taxonomy" id="222440"/>
    <lineage>
        <taxon>Eukaryota</taxon>
        <taxon>Metamonada</taxon>
        <taxon>Preaxostyla</taxon>
        <taxon>Oxymonadida</taxon>
        <taxon>Streblomastigidae</taxon>
        <taxon>Streblomastix</taxon>
    </lineage>
</organism>
<dbReference type="AlphaFoldDB" id="A0A5J4U935"/>
<feature type="region of interest" description="Disordered" evidence="1">
    <location>
        <begin position="11"/>
        <end position="33"/>
    </location>
</feature>
<gene>
    <name evidence="2" type="ORF">EZS28_037524</name>
</gene>
<dbReference type="Proteomes" id="UP000324800">
    <property type="component" value="Unassembled WGS sequence"/>
</dbReference>
<accession>A0A5J4U935</accession>
<name>A0A5J4U935_9EUKA</name>